<name>A0ABQ6PR85_9BACT</name>
<organism evidence="1 2">
    <name type="scientific">Algoriphagus confluentis</name>
    <dbReference type="NCBI Taxonomy" id="1697556"/>
    <lineage>
        <taxon>Bacteria</taxon>
        <taxon>Pseudomonadati</taxon>
        <taxon>Bacteroidota</taxon>
        <taxon>Cytophagia</taxon>
        <taxon>Cytophagales</taxon>
        <taxon>Cyclobacteriaceae</taxon>
        <taxon>Algoriphagus</taxon>
    </lineage>
</organism>
<comment type="caution">
    <text evidence="1">The sequence shown here is derived from an EMBL/GenBank/DDBJ whole genome shotgun (WGS) entry which is preliminary data.</text>
</comment>
<dbReference type="EMBL" id="BTPD01000010">
    <property type="protein sequence ID" value="GMQ30474.1"/>
    <property type="molecule type" value="Genomic_DNA"/>
</dbReference>
<keyword evidence="2" id="KW-1185">Reference proteome</keyword>
<gene>
    <name evidence="1" type="ORF">Aconfl_31170</name>
</gene>
<evidence type="ECO:0000313" key="2">
    <source>
        <dbReference type="Proteomes" id="UP001338309"/>
    </source>
</evidence>
<dbReference type="Proteomes" id="UP001338309">
    <property type="component" value="Unassembled WGS sequence"/>
</dbReference>
<reference evidence="1 2" key="1">
    <citation type="submission" date="2023-08" db="EMBL/GenBank/DDBJ databases">
        <title>Draft genome sequence of Algoriphagus confluentis.</title>
        <authorList>
            <person name="Takatani N."/>
            <person name="Hosokawa M."/>
            <person name="Sawabe T."/>
        </authorList>
    </citation>
    <scope>NUCLEOTIDE SEQUENCE [LARGE SCALE GENOMIC DNA]</scope>
    <source>
        <strain evidence="1 2">NBRC 111222</strain>
    </source>
</reference>
<accession>A0ABQ6PR85</accession>
<dbReference type="RefSeq" id="WP_338225177.1">
    <property type="nucleotide sequence ID" value="NZ_BTPD01000010.1"/>
</dbReference>
<sequence length="174" mass="20429">MDFLKITPEKENEDGFKEIARILFDQYAIQRNDQLYRLIEIEFYWNSPKHVDDTTYRRKHIDPKSGEWFFHYSGVDIALRNEMTGGFGGILIRGLYNLNENTDQKERIIKGPMVCAMKLFSGFDAFNESIKTKIIKHQNPSKKIDVRRRKNIGKNGEINNAKSFNYAFSINPKK</sequence>
<evidence type="ECO:0000313" key="1">
    <source>
        <dbReference type="EMBL" id="GMQ30474.1"/>
    </source>
</evidence>
<proteinExistence type="predicted"/>
<protein>
    <submittedName>
        <fullName evidence="1">Uncharacterized protein</fullName>
    </submittedName>
</protein>